<evidence type="ECO:0000256" key="2">
    <source>
        <dbReference type="ARBA" id="ARBA00023242"/>
    </source>
</evidence>
<reference evidence="5" key="2">
    <citation type="submission" date="2023-05" db="EMBL/GenBank/DDBJ databases">
        <authorList>
            <person name="Schelkunov M.I."/>
        </authorList>
    </citation>
    <scope>NUCLEOTIDE SEQUENCE</scope>
    <source>
        <strain evidence="5">Hsosn_3</strain>
        <tissue evidence="5">Leaf</tissue>
    </source>
</reference>
<dbReference type="Proteomes" id="UP001237642">
    <property type="component" value="Unassembled WGS sequence"/>
</dbReference>
<dbReference type="PANTHER" id="PTHR21677:SF1">
    <property type="entry name" value="PROTEIN CRAMPED-LIKE"/>
    <property type="match status" value="1"/>
</dbReference>
<dbReference type="AlphaFoldDB" id="A0AAD8JFP4"/>
<dbReference type="CDD" id="cd00167">
    <property type="entry name" value="SANT"/>
    <property type="match status" value="1"/>
</dbReference>
<proteinExistence type="predicted"/>
<keyword evidence="1" id="KW-0238">DNA-binding</keyword>
<evidence type="ECO:0000256" key="1">
    <source>
        <dbReference type="ARBA" id="ARBA00023125"/>
    </source>
</evidence>
<dbReference type="PANTHER" id="PTHR21677">
    <property type="entry name" value="CRAMPED PROTEIN"/>
    <property type="match status" value="1"/>
</dbReference>
<name>A0AAD8JFP4_9APIA</name>
<evidence type="ECO:0000313" key="6">
    <source>
        <dbReference type="Proteomes" id="UP001237642"/>
    </source>
</evidence>
<dbReference type="InterPro" id="IPR001005">
    <property type="entry name" value="SANT/Myb"/>
</dbReference>
<dbReference type="EMBL" id="JAUIZM010000001">
    <property type="protein sequence ID" value="KAK1403389.1"/>
    <property type="molecule type" value="Genomic_DNA"/>
</dbReference>
<feature type="domain" description="SANT" evidence="4">
    <location>
        <begin position="46"/>
        <end position="94"/>
    </location>
</feature>
<dbReference type="Gene3D" id="1.20.58.1880">
    <property type="match status" value="1"/>
</dbReference>
<comment type="caution">
    <text evidence="5">The sequence shown here is derived from an EMBL/GenBank/DDBJ whole genome shotgun (WGS) entry which is preliminary data.</text>
</comment>
<protein>
    <recommendedName>
        <fullName evidence="4">SANT domain-containing protein</fullName>
    </recommendedName>
</protein>
<keyword evidence="2" id="KW-0539">Nucleus</keyword>
<feature type="region of interest" description="Disordered" evidence="3">
    <location>
        <begin position="438"/>
        <end position="466"/>
    </location>
</feature>
<dbReference type="SMART" id="SM00717">
    <property type="entry name" value="SANT"/>
    <property type="match status" value="1"/>
</dbReference>
<dbReference type="InterPro" id="IPR055315">
    <property type="entry name" value="Cramped-like"/>
</dbReference>
<organism evidence="5 6">
    <name type="scientific">Heracleum sosnowskyi</name>
    <dbReference type="NCBI Taxonomy" id="360622"/>
    <lineage>
        <taxon>Eukaryota</taxon>
        <taxon>Viridiplantae</taxon>
        <taxon>Streptophyta</taxon>
        <taxon>Embryophyta</taxon>
        <taxon>Tracheophyta</taxon>
        <taxon>Spermatophyta</taxon>
        <taxon>Magnoliopsida</taxon>
        <taxon>eudicotyledons</taxon>
        <taxon>Gunneridae</taxon>
        <taxon>Pentapetalae</taxon>
        <taxon>asterids</taxon>
        <taxon>campanulids</taxon>
        <taxon>Apiales</taxon>
        <taxon>Apiaceae</taxon>
        <taxon>Apioideae</taxon>
        <taxon>apioid superclade</taxon>
        <taxon>Tordylieae</taxon>
        <taxon>Tordyliinae</taxon>
        <taxon>Heracleum</taxon>
    </lineage>
</organism>
<dbReference type="InterPro" id="IPR017884">
    <property type="entry name" value="SANT_dom"/>
</dbReference>
<dbReference type="GO" id="GO:0003677">
    <property type="term" value="F:DNA binding"/>
    <property type="evidence" value="ECO:0007669"/>
    <property type="project" value="UniProtKB-KW"/>
</dbReference>
<dbReference type="InterPro" id="IPR009057">
    <property type="entry name" value="Homeodomain-like_sf"/>
</dbReference>
<reference evidence="5" key="1">
    <citation type="submission" date="2023-02" db="EMBL/GenBank/DDBJ databases">
        <title>Genome of toxic invasive species Heracleum sosnowskyi carries increased number of genes despite the absence of recent whole-genome duplications.</title>
        <authorList>
            <person name="Schelkunov M."/>
            <person name="Shtratnikova V."/>
            <person name="Makarenko M."/>
            <person name="Klepikova A."/>
            <person name="Omelchenko D."/>
            <person name="Novikova G."/>
            <person name="Obukhova E."/>
            <person name="Bogdanov V."/>
            <person name="Penin A."/>
            <person name="Logacheva M."/>
        </authorList>
    </citation>
    <scope>NUCLEOTIDE SEQUENCE</scope>
    <source>
        <strain evidence="5">Hsosn_3</strain>
        <tissue evidence="5">Leaf</tissue>
    </source>
</reference>
<evidence type="ECO:0000313" key="5">
    <source>
        <dbReference type="EMBL" id="KAK1403389.1"/>
    </source>
</evidence>
<keyword evidence="6" id="KW-1185">Reference proteome</keyword>
<accession>A0AAD8JFP4</accession>
<gene>
    <name evidence="5" type="ORF">POM88_002994</name>
</gene>
<evidence type="ECO:0000256" key="3">
    <source>
        <dbReference type="SAM" id="MobiDB-lite"/>
    </source>
</evidence>
<dbReference type="SUPFAM" id="SSF46689">
    <property type="entry name" value="Homeodomain-like"/>
    <property type="match status" value="1"/>
</dbReference>
<dbReference type="GO" id="GO:0007389">
    <property type="term" value="P:pattern specification process"/>
    <property type="evidence" value="ECO:0007669"/>
    <property type="project" value="TreeGrafter"/>
</dbReference>
<dbReference type="PROSITE" id="PS51293">
    <property type="entry name" value="SANT"/>
    <property type="match status" value="1"/>
</dbReference>
<sequence length="563" mass="63507">MEPPVSSVCGVNFVADENLCDDETSAVTHDHVTCQQPVKKQRRQWDPWTHKEEESFFTALCQVGKDFKKISYIVQSKNSNQVRHYYYRFLTRMNKLFSPELCFDAKNSKVTNAAMFHWWTLLEKHRFKGAKLHLKPRKLKIFLYDLKHQFLMDRIEDIKLQHAQREVCSTPATENAFSQGKALVNDRQAVKATLLNRQDIQELGSGKGSLLNRNANTGVNCSNCKDACKRLEEAAIAGVLLVADAAEYLERTALVKTNEPGKGQNCVDPTGNVVSSSATSLQNLCVDKSAQISSKLKLQLFPIDEITQRALEMDDHNPHLELTLSARKKISSVLEHLNRKWGKSSIACGELLLLPYRVQKENLINCQRWTQASVLTVADVFKQIGSPSIFRLRYCWLSSEGHELSACQAPEPLPAIDVDNITIEWINSNSNKNVVCSPEHAPGASSQRELQFSHHETSQESESVALSDLDRPSCKYHNDDLMLSDGRNELNCLKVNNLDAFQNCLFFGLDKKKSAAAKSHDLDSVKRTQLAVTKLELPGFTRDDASQDGWYQSAWHTLSNIRG</sequence>
<evidence type="ECO:0000259" key="4">
    <source>
        <dbReference type="PROSITE" id="PS51293"/>
    </source>
</evidence>
<dbReference type="Pfam" id="PF00249">
    <property type="entry name" value="Myb_DNA-binding"/>
    <property type="match status" value="1"/>
</dbReference>
<dbReference type="GO" id="GO:0005634">
    <property type="term" value="C:nucleus"/>
    <property type="evidence" value="ECO:0007669"/>
    <property type="project" value="TreeGrafter"/>
</dbReference>
<dbReference type="GO" id="GO:0003682">
    <property type="term" value="F:chromatin binding"/>
    <property type="evidence" value="ECO:0007669"/>
    <property type="project" value="InterPro"/>
</dbReference>